<sequence>MCWRMAKGSQNQQGVPENLRRQLAVAVRSVQWSYGIFWAMSTKQEGSGKSKLVLEWGDGYYNGEIRTRKTVPAMELKPDKMGLQRSEQLKELYECLLEGEESEQQANMPSAALSPDDLTDAEWYYLVCMSFVFNPGQGLPGRALANGQAIWLCNAHSADSKVFSRSLLAKTVICFPHLGGVIELGVTELVISVLLLDLPLYVLKMHLMLYELSQKLLFLLYFCCPKVLEDPSLIQHIKTSLLEFSKPVCCEKSSSGPSHRDDDADFMYAEVDHEMVNTISLESFYSPAEDMGFDREGLNDLEKNTMDNLTMGSPDECSNGCEHNHQTEDSFLLENVNDDFSNCVQVSMNSSDCISQVVVNQEKFISPPMGDKNKLKELQEGNDMKFGSLDIGTDDDLHYKRTLSAVLMRNSYRLLDNLCFHSWDYKSSFVSWKKGEIRNGHRPRVPQQMLKKILVDVPLLHGFSLKSQQGNGGKCWLLKQESDRMSVQHALPDEGIENEKFLVLKSMIPSTTKVDKATILGDTIEYLKELEGRVGELESCIDLAEHEARRKYPDEVEQISESNENRRIGNSKKPWINKRKACDIDETDPELSRVVPTDGPLFDMKVKIKEQEVLIELRCPSREYLLLDIIDAMNNLNLDAHTVQSSTIDGILTVTLQSKVVFFPKLLLSRSSSCISTDDQTSAFNCRRIVLRNTRLQIINLCRGICF</sequence>
<dbReference type="Pfam" id="PF22754">
    <property type="entry name" value="bHLH-TF_ACT-like_plant"/>
    <property type="match status" value="1"/>
</dbReference>
<dbReference type="InterPro" id="IPR025610">
    <property type="entry name" value="MYC/MYB_N"/>
</dbReference>
<evidence type="ECO:0000256" key="5">
    <source>
        <dbReference type="ARBA" id="ARBA00023242"/>
    </source>
</evidence>
<keyword evidence="8" id="KW-1185">Reference proteome</keyword>
<dbReference type="Gene3D" id="4.10.280.10">
    <property type="entry name" value="Helix-loop-helix DNA-binding domain"/>
    <property type="match status" value="1"/>
</dbReference>
<dbReference type="GO" id="GO:0046983">
    <property type="term" value="F:protein dimerization activity"/>
    <property type="evidence" value="ECO:0007669"/>
    <property type="project" value="InterPro"/>
</dbReference>
<keyword evidence="5" id="KW-0539">Nucleus</keyword>
<keyword evidence="4" id="KW-0804">Transcription</keyword>
<feature type="domain" description="BHLH" evidence="6">
    <location>
        <begin position="481"/>
        <end position="530"/>
    </location>
</feature>
<dbReference type="InterPro" id="IPR054502">
    <property type="entry name" value="bHLH-TF_ACT-like_plant"/>
</dbReference>
<dbReference type="PANTHER" id="PTHR46266:SF1">
    <property type="entry name" value="TRANSCRIPTION FACTOR MYC1"/>
    <property type="match status" value="1"/>
</dbReference>
<dbReference type="Pfam" id="PF00010">
    <property type="entry name" value="HLH"/>
    <property type="match status" value="1"/>
</dbReference>
<accession>A0A834LJ86</accession>
<organism evidence="7 8">
    <name type="scientific">Rhododendron simsii</name>
    <name type="common">Sims's rhododendron</name>
    <dbReference type="NCBI Taxonomy" id="118357"/>
    <lineage>
        <taxon>Eukaryota</taxon>
        <taxon>Viridiplantae</taxon>
        <taxon>Streptophyta</taxon>
        <taxon>Embryophyta</taxon>
        <taxon>Tracheophyta</taxon>
        <taxon>Spermatophyta</taxon>
        <taxon>Magnoliopsida</taxon>
        <taxon>eudicotyledons</taxon>
        <taxon>Gunneridae</taxon>
        <taxon>Pentapetalae</taxon>
        <taxon>asterids</taxon>
        <taxon>Ericales</taxon>
        <taxon>Ericaceae</taxon>
        <taxon>Ericoideae</taxon>
        <taxon>Rhodoreae</taxon>
        <taxon>Rhododendron</taxon>
    </lineage>
</organism>
<comment type="subcellular location">
    <subcellularLocation>
        <location evidence="1">Nucleus</location>
    </subcellularLocation>
</comment>
<evidence type="ECO:0000256" key="2">
    <source>
        <dbReference type="ARBA" id="ARBA00023015"/>
    </source>
</evidence>
<dbReference type="AlphaFoldDB" id="A0A834LJ86"/>
<dbReference type="EMBL" id="WJXA01000007">
    <property type="protein sequence ID" value="KAF7138396.1"/>
    <property type="molecule type" value="Genomic_DNA"/>
</dbReference>
<dbReference type="PANTHER" id="PTHR46266">
    <property type="entry name" value="TRANSCRIPTION FACTOR TT8"/>
    <property type="match status" value="1"/>
</dbReference>
<dbReference type="SUPFAM" id="SSF47459">
    <property type="entry name" value="HLH, helix-loop-helix DNA-binding domain"/>
    <property type="match status" value="1"/>
</dbReference>
<evidence type="ECO:0000256" key="4">
    <source>
        <dbReference type="ARBA" id="ARBA00023163"/>
    </source>
</evidence>
<dbReference type="Pfam" id="PF14215">
    <property type="entry name" value="bHLH-MYC_N"/>
    <property type="match status" value="1"/>
</dbReference>
<dbReference type="PROSITE" id="PS50888">
    <property type="entry name" value="BHLH"/>
    <property type="match status" value="1"/>
</dbReference>
<reference evidence="7" key="1">
    <citation type="submission" date="2019-11" db="EMBL/GenBank/DDBJ databases">
        <authorList>
            <person name="Liu Y."/>
            <person name="Hou J."/>
            <person name="Li T.-Q."/>
            <person name="Guan C.-H."/>
            <person name="Wu X."/>
            <person name="Wu H.-Z."/>
            <person name="Ling F."/>
            <person name="Zhang R."/>
            <person name="Shi X.-G."/>
            <person name="Ren J.-P."/>
            <person name="Chen E.-F."/>
            <person name="Sun J.-M."/>
        </authorList>
    </citation>
    <scope>NUCLEOTIDE SEQUENCE</scope>
    <source>
        <strain evidence="7">Adult_tree_wgs_1</strain>
        <tissue evidence="7">Leaves</tissue>
    </source>
</reference>
<comment type="caution">
    <text evidence="7">The sequence shown here is derived from an EMBL/GenBank/DDBJ whole genome shotgun (WGS) entry which is preliminary data.</text>
</comment>
<evidence type="ECO:0000256" key="3">
    <source>
        <dbReference type="ARBA" id="ARBA00023159"/>
    </source>
</evidence>
<evidence type="ECO:0000259" key="6">
    <source>
        <dbReference type="PROSITE" id="PS50888"/>
    </source>
</evidence>
<keyword evidence="2" id="KW-0805">Transcription regulation</keyword>
<protein>
    <recommendedName>
        <fullName evidence="6">BHLH domain-containing protein</fullName>
    </recommendedName>
</protein>
<name>A0A834LJ86_RHOSS</name>
<dbReference type="InterPro" id="IPR036638">
    <property type="entry name" value="HLH_DNA-bd_sf"/>
</dbReference>
<dbReference type="GO" id="GO:0080090">
    <property type="term" value="P:regulation of primary metabolic process"/>
    <property type="evidence" value="ECO:0007669"/>
    <property type="project" value="UniProtKB-ARBA"/>
</dbReference>
<dbReference type="InterPro" id="IPR011598">
    <property type="entry name" value="bHLH_dom"/>
</dbReference>
<keyword evidence="3" id="KW-0010">Activator</keyword>
<gene>
    <name evidence="7" type="ORF">RHSIM_Rhsim07G0015600</name>
</gene>
<proteinExistence type="predicted"/>
<evidence type="ECO:0000313" key="8">
    <source>
        <dbReference type="Proteomes" id="UP000626092"/>
    </source>
</evidence>
<dbReference type="Proteomes" id="UP000626092">
    <property type="component" value="Unassembled WGS sequence"/>
</dbReference>
<dbReference type="GO" id="GO:0005634">
    <property type="term" value="C:nucleus"/>
    <property type="evidence" value="ECO:0007669"/>
    <property type="project" value="UniProtKB-SubCell"/>
</dbReference>
<evidence type="ECO:0000313" key="7">
    <source>
        <dbReference type="EMBL" id="KAF7138396.1"/>
    </source>
</evidence>
<dbReference type="SMART" id="SM00353">
    <property type="entry name" value="HLH"/>
    <property type="match status" value="1"/>
</dbReference>
<evidence type="ECO:0000256" key="1">
    <source>
        <dbReference type="ARBA" id="ARBA00004123"/>
    </source>
</evidence>
<dbReference type="OrthoDB" id="690068at2759"/>